<sequence length="448" mass="47421">MGEAGASGWVRPRVDRDGLRRDALLALALALGTTTTSLLYQRTGIYTEVAPVWVWVLGLALCTLPLALRRRYPVPVAVAVSIGFFVCGQFAVPEVLMINICLFIALYTVGAWESNRALAVWTQIVIAIVMVAWLVISLLIASSDPELMPAFSRVGLFSAFATFAVIQIITNLLYFAGAFFFGANAWRAARTLALLEAQGRELESERQTSAEQAVALERLAIARELHDVVAHHVSVMSIQAGAARVSAERDPAAATAALELVERSAETTIRELRSLVGTLRTPEAGDAASTVGVARLPALVEESQRAGTPTTLIVAGAPRPLPLLVDVALYRVAQEGLTNVRKHAGRGATAEVRLRFGEDRVELEVADSGIRRTAASAPAFPSAAAPSSTSRGGGLGIRGMRERIGAVGGTLDVGRRERGGFMLRATVMNAPAGATDRAAGAPREGVPA</sequence>
<dbReference type="Proteomes" id="UP000664382">
    <property type="component" value="Unassembled WGS sequence"/>
</dbReference>
<feature type="region of interest" description="Disordered" evidence="9">
    <location>
        <begin position="376"/>
        <end position="397"/>
    </location>
</feature>
<evidence type="ECO:0000313" key="14">
    <source>
        <dbReference type="EMBL" id="MBO1901235.1"/>
    </source>
</evidence>
<evidence type="ECO:0000256" key="1">
    <source>
        <dbReference type="ARBA" id="ARBA00000085"/>
    </source>
</evidence>
<evidence type="ECO:0000256" key="7">
    <source>
        <dbReference type="ARBA" id="ARBA00022840"/>
    </source>
</evidence>
<keyword evidence="7" id="KW-0067">ATP-binding</keyword>
<evidence type="ECO:0000259" key="13">
    <source>
        <dbReference type="Pfam" id="PF23539"/>
    </source>
</evidence>
<dbReference type="GO" id="GO:0046983">
    <property type="term" value="F:protein dimerization activity"/>
    <property type="evidence" value="ECO:0007669"/>
    <property type="project" value="InterPro"/>
</dbReference>
<evidence type="ECO:0000259" key="12">
    <source>
        <dbReference type="Pfam" id="PF07730"/>
    </source>
</evidence>
<dbReference type="Gene3D" id="1.20.5.1930">
    <property type="match status" value="1"/>
</dbReference>
<keyword evidence="5" id="KW-0547">Nucleotide-binding</keyword>
<dbReference type="GO" id="GO:0016020">
    <property type="term" value="C:membrane"/>
    <property type="evidence" value="ECO:0007669"/>
    <property type="project" value="InterPro"/>
</dbReference>
<feature type="compositionally biased region" description="Low complexity" evidence="9">
    <location>
        <begin position="376"/>
        <end position="390"/>
    </location>
</feature>
<evidence type="ECO:0000256" key="10">
    <source>
        <dbReference type="SAM" id="Phobius"/>
    </source>
</evidence>
<dbReference type="AlphaFoldDB" id="A0A939MJ73"/>
<protein>
    <recommendedName>
        <fullName evidence="2">histidine kinase</fullName>
        <ecNumber evidence="2">2.7.13.3</ecNumber>
    </recommendedName>
</protein>
<keyword evidence="10" id="KW-0472">Membrane</keyword>
<dbReference type="EMBL" id="JAGDYM010000005">
    <property type="protein sequence ID" value="MBO1901235.1"/>
    <property type="molecule type" value="Genomic_DNA"/>
</dbReference>
<dbReference type="Pfam" id="PF23539">
    <property type="entry name" value="DUF7134"/>
    <property type="match status" value="1"/>
</dbReference>
<evidence type="ECO:0000256" key="6">
    <source>
        <dbReference type="ARBA" id="ARBA00022777"/>
    </source>
</evidence>
<dbReference type="PANTHER" id="PTHR24421:SF10">
    <property type="entry name" value="NITRATE_NITRITE SENSOR PROTEIN NARQ"/>
    <property type="match status" value="1"/>
</dbReference>
<reference evidence="14" key="1">
    <citation type="submission" date="2021-03" db="EMBL/GenBank/DDBJ databases">
        <title>Leucobacter chromiisoli sp. nov., isolated from chromium-containing soil of chemical plant.</title>
        <authorList>
            <person name="Xu Z."/>
        </authorList>
    </citation>
    <scope>NUCLEOTIDE SEQUENCE</scope>
    <source>
        <strain evidence="14">S27</strain>
    </source>
</reference>
<dbReference type="Pfam" id="PF02518">
    <property type="entry name" value="HATPase_c"/>
    <property type="match status" value="1"/>
</dbReference>
<evidence type="ECO:0000256" key="8">
    <source>
        <dbReference type="ARBA" id="ARBA00023012"/>
    </source>
</evidence>
<dbReference type="InterPro" id="IPR055558">
    <property type="entry name" value="DUF7134"/>
</dbReference>
<comment type="caution">
    <text evidence="14">The sequence shown here is derived from an EMBL/GenBank/DDBJ whole genome shotgun (WGS) entry which is preliminary data.</text>
</comment>
<dbReference type="PANTHER" id="PTHR24421">
    <property type="entry name" value="NITRATE/NITRITE SENSOR PROTEIN NARX-RELATED"/>
    <property type="match status" value="1"/>
</dbReference>
<feature type="transmembrane region" description="Helical" evidence="10">
    <location>
        <begin position="80"/>
        <end position="106"/>
    </location>
</feature>
<feature type="domain" description="Signal transduction histidine kinase subgroup 3 dimerisation and phosphoacceptor" evidence="12">
    <location>
        <begin position="217"/>
        <end position="282"/>
    </location>
</feature>
<dbReference type="CDD" id="cd16917">
    <property type="entry name" value="HATPase_UhpB-NarQ-NarX-like"/>
    <property type="match status" value="1"/>
</dbReference>
<evidence type="ECO:0000256" key="3">
    <source>
        <dbReference type="ARBA" id="ARBA00022553"/>
    </source>
</evidence>
<dbReference type="GO" id="GO:0000155">
    <property type="term" value="F:phosphorelay sensor kinase activity"/>
    <property type="evidence" value="ECO:0007669"/>
    <property type="project" value="InterPro"/>
</dbReference>
<dbReference type="RefSeq" id="WP_208096621.1">
    <property type="nucleotide sequence ID" value="NZ_JAGDYM010000005.1"/>
</dbReference>
<keyword evidence="4" id="KW-0808">Transferase</keyword>
<dbReference type="Pfam" id="PF07730">
    <property type="entry name" value="HisKA_3"/>
    <property type="match status" value="1"/>
</dbReference>
<feature type="domain" description="DUF7134" evidence="13">
    <location>
        <begin position="16"/>
        <end position="144"/>
    </location>
</feature>
<proteinExistence type="predicted"/>
<evidence type="ECO:0000256" key="2">
    <source>
        <dbReference type="ARBA" id="ARBA00012438"/>
    </source>
</evidence>
<dbReference type="GO" id="GO:0005524">
    <property type="term" value="F:ATP binding"/>
    <property type="evidence" value="ECO:0007669"/>
    <property type="project" value="UniProtKB-KW"/>
</dbReference>
<name>A0A939MJ73_9MICO</name>
<feature type="transmembrane region" description="Helical" evidence="10">
    <location>
        <begin position="23"/>
        <end position="40"/>
    </location>
</feature>
<evidence type="ECO:0000256" key="4">
    <source>
        <dbReference type="ARBA" id="ARBA00022679"/>
    </source>
</evidence>
<feature type="domain" description="Histidine kinase/HSP90-like ATPase" evidence="11">
    <location>
        <begin position="327"/>
        <end position="425"/>
    </location>
</feature>
<feature type="transmembrane region" description="Helical" evidence="10">
    <location>
        <begin position="52"/>
        <end position="68"/>
    </location>
</feature>
<evidence type="ECO:0000256" key="5">
    <source>
        <dbReference type="ARBA" id="ARBA00022741"/>
    </source>
</evidence>
<gene>
    <name evidence="14" type="ORF">J4H92_04645</name>
</gene>
<dbReference type="EC" id="2.7.13.3" evidence="2"/>
<evidence type="ECO:0000259" key="11">
    <source>
        <dbReference type="Pfam" id="PF02518"/>
    </source>
</evidence>
<dbReference type="SUPFAM" id="SSF55874">
    <property type="entry name" value="ATPase domain of HSP90 chaperone/DNA topoisomerase II/histidine kinase"/>
    <property type="match status" value="1"/>
</dbReference>
<dbReference type="InterPro" id="IPR003594">
    <property type="entry name" value="HATPase_dom"/>
</dbReference>
<organism evidence="14 15">
    <name type="scientific">Leucobacter weissii</name>
    <dbReference type="NCBI Taxonomy" id="1983706"/>
    <lineage>
        <taxon>Bacteria</taxon>
        <taxon>Bacillati</taxon>
        <taxon>Actinomycetota</taxon>
        <taxon>Actinomycetes</taxon>
        <taxon>Micrococcales</taxon>
        <taxon>Microbacteriaceae</taxon>
        <taxon>Leucobacter</taxon>
    </lineage>
</organism>
<dbReference type="Gene3D" id="3.30.565.10">
    <property type="entry name" value="Histidine kinase-like ATPase, C-terminal domain"/>
    <property type="match status" value="1"/>
</dbReference>
<keyword evidence="10" id="KW-1133">Transmembrane helix</keyword>
<keyword evidence="15" id="KW-1185">Reference proteome</keyword>
<keyword evidence="6 14" id="KW-0418">Kinase</keyword>
<evidence type="ECO:0000313" key="15">
    <source>
        <dbReference type="Proteomes" id="UP000664382"/>
    </source>
</evidence>
<keyword evidence="8" id="KW-0902">Two-component regulatory system</keyword>
<keyword evidence="10" id="KW-0812">Transmembrane</keyword>
<dbReference type="InterPro" id="IPR050482">
    <property type="entry name" value="Sensor_HK_TwoCompSys"/>
</dbReference>
<keyword evidence="3" id="KW-0597">Phosphoprotein</keyword>
<dbReference type="InterPro" id="IPR036890">
    <property type="entry name" value="HATPase_C_sf"/>
</dbReference>
<feature type="transmembrane region" description="Helical" evidence="10">
    <location>
        <begin position="118"/>
        <end position="142"/>
    </location>
</feature>
<accession>A0A939MJ73</accession>
<feature type="transmembrane region" description="Helical" evidence="10">
    <location>
        <begin position="154"/>
        <end position="181"/>
    </location>
</feature>
<comment type="catalytic activity">
    <reaction evidence="1">
        <text>ATP + protein L-histidine = ADP + protein N-phospho-L-histidine.</text>
        <dbReference type="EC" id="2.7.13.3"/>
    </reaction>
</comment>
<dbReference type="InterPro" id="IPR011712">
    <property type="entry name" value="Sig_transdc_His_kin_sub3_dim/P"/>
</dbReference>
<evidence type="ECO:0000256" key="9">
    <source>
        <dbReference type="SAM" id="MobiDB-lite"/>
    </source>
</evidence>